<dbReference type="PROSITE" id="PS50096">
    <property type="entry name" value="IQ"/>
    <property type="match status" value="4"/>
</dbReference>
<dbReference type="SMART" id="SM00015">
    <property type="entry name" value="IQ"/>
    <property type="match status" value="4"/>
</dbReference>
<feature type="coiled-coil region" evidence="4">
    <location>
        <begin position="167"/>
        <end position="194"/>
    </location>
</feature>
<feature type="domain" description="Ras-GAP" evidence="5">
    <location>
        <begin position="917"/>
        <end position="1150"/>
    </location>
</feature>
<dbReference type="SUPFAM" id="SSF47576">
    <property type="entry name" value="Calponin-homology domain, CH-domain"/>
    <property type="match status" value="1"/>
</dbReference>
<dbReference type="CTD" id="10788"/>
<dbReference type="GO" id="GO:0005516">
    <property type="term" value="F:calmodulin binding"/>
    <property type="evidence" value="ECO:0007669"/>
    <property type="project" value="UniProtKB-KW"/>
</dbReference>
<keyword evidence="1" id="KW-0597">Phosphoprotein</keyword>
<dbReference type="PROSITE" id="PS50018">
    <property type="entry name" value="RAS_GTPASE_ACTIV_2"/>
    <property type="match status" value="1"/>
</dbReference>
<dbReference type="Pfam" id="PF00612">
    <property type="entry name" value="IQ"/>
    <property type="match status" value="3"/>
</dbReference>
<evidence type="ECO:0000256" key="2">
    <source>
        <dbReference type="ARBA" id="ARBA00022737"/>
    </source>
</evidence>
<proteinExistence type="predicted"/>
<evidence type="ECO:0000313" key="7">
    <source>
        <dbReference type="Ensembl" id="ENSVKKP00000001713.1"/>
    </source>
</evidence>
<dbReference type="FunFam" id="1.10.418.10:FF:000013">
    <property type="entry name" value="IQ motif containing GTPase activating protein 1"/>
    <property type="match status" value="1"/>
</dbReference>
<evidence type="ECO:0000259" key="5">
    <source>
        <dbReference type="PROSITE" id="PS50018"/>
    </source>
</evidence>
<dbReference type="OMA" id="CANKYYD"/>
<dbReference type="GO" id="GO:0005096">
    <property type="term" value="F:GTPase activator activity"/>
    <property type="evidence" value="ECO:0007669"/>
    <property type="project" value="TreeGrafter"/>
</dbReference>
<keyword evidence="3" id="KW-0112">Calmodulin-binding</keyword>
<gene>
    <name evidence="7" type="primary">IQGAP2</name>
</gene>
<dbReference type="InterPro" id="IPR000048">
    <property type="entry name" value="IQ_motif_EF-hand-BS"/>
</dbReference>
<dbReference type="InterPro" id="IPR000593">
    <property type="entry name" value="RasGAP_C"/>
</dbReference>
<evidence type="ECO:0000256" key="4">
    <source>
        <dbReference type="SAM" id="Coils"/>
    </source>
</evidence>
<dbReference type="Proteomes" id="UP000694545">
    <property type="component" value="Unplaced"/>
</dbReference>
<dbReference type="Pfam" id="PF00616">
    <property type="entry name" value="RasGAP"/>
    <property type="match status" value="1"/>
</dbReference>
<dbReference type="FunFam" id="1.10.506.10:FF:000004">
    <property type="entry name" value="IQ motif containing GTPase activating protein 1"/>
    <property type="match status" value="1"/>
</dbReference>
<dbReference type="Gene3D" id="1.10.418.10">
    <property type="entry name" value="Calponin-like domain"/>
    <property type="match status" value="1"/>
</dbReference>
<dbReference type="PANTHER" id="PTHR14149:SF12">
    <property type="entry name" value="RAS GTPASE-ACTIVATING-LIKE PROTEIN IQGAP2"/>
    <property type="match status" value="1"/>
</dbReference>
<keyword evidence="4" id="KW-0175">Coiled coil</keyword>
<dbReference type="PROSITE" id="PS50021">
    <property type="entry name" value="CH"/>
    <property type="match status" value="1"/>
</dbReference>
<feature type="domain" description="Calponin-homology (CH)" evidence="6">
    <location>
        <begin position="43"/>
        <end position="158"/>
    </location>
</feature>
<dbReference type="Pfam" id="PF03836">
    <property type="entry name" value="RasGAP_C"/>
    <property type="match status" value="1"/>
</dbReference>
<reference evidence="7" key="2">
    <citation type="submission" date="2025-09" db="UniProtKB">
        <authorList>
            <consortium name="Ensembl"/>
        </authorList>
    </citation>
    <scope>IDENTIFICATION</scope>
</reference>
<keyword evidence="2" id="KW-0677">Repeat</keyword>
<dbReference type="Ensembl" id="ENSVKKT00000001771.1">
    <property type="protein sequence ID" value="ENSVKKP00000001713.1"/>
    <property type="gene ID" value="ENSVKKG00000001408.1"/>
</dbReference>
<dbReference type="Gene3D" id="1.10.506.10">
    <property type="entry name" value="GTPase Activation - p120gap, domain 1"/>
    <property type="match status" value="1"/>
</dbReference>
<dbReference type="GeneID" id="123031227"/>
<dbReference type="PANTHER" id="PTHR14149">
    <property type="entry name" value="RAS GTPASE-ACTIVATING PROTEIN WITH IQ MOTIF"/>
    <property type="match status" value="1"/>
</dbReference>
<dbReference type="SMART" id="SM00033">
    <property type="entry name" value="CH"/>
    <property type="match status" value="1"/>
</dbReference>
<keyword evidence="8" id="KW-1185">Reference proteome</keyword>
<dbReference type="SUPFAM" id="SSF48350">
    <property type="entry name" value="GTPase activation domain, GAP"/>
    <property type="match status" value="1"/>
</dbReference>
<accession>A0A8D2IPX0</accession>
<sequence>MHYEEPSSPALQRPRYGSIVDDERLSAEEMDERRRQNIAYEYLCHLEEAKRWMEVCLAEELPPTTELEEGLRNGVYLAKLAKFFAPKLVSDKKIYDVEQTRYKRSGLHFRHTDNTVQWLRAMESIGLPKIFYPETTDVYDRKNIPRMIYCIHALSLYLFKLGIAPQIQDLLGKVDFTEEEISNMRKELEKYGIQMPSFSKIGGILASELSVDEAALHAAVIAINEAIERGIADQTVKTLKNPNAVLVNVNDDLALGYQKELSEAKKRKEENARLKNGSILEEERDVYEELLTQAEIQGNINKVNKLTAVDNINAAIRSCDPNKTVAALMKPEAQLPDVYPSAASVYQTELFNLQQQNAVHYLAHDELSIAVEMLSAVVLLNQALENKNIAETKTHLSNPSIGFNNLENENLQRYADTLMSIKLEASSQGQEYLSWNDIQNCIDMVNTQIQEENDRIIAIGCINEAIDRGDPTKTVEALLLPTAKLHGVKEANAYHYQEVLKNAKTLKCQESHDDSSVLWLDEIQKGIEDANKNLEDASKLAIGVTTVNQCLEQGDSAQVISILQAPIFNLRVIPECAESYYKSLLEAKSLKPKDPDEGPWIKILMEGSYSYYFNVETGEDTCVPPEGVTPKTSWLTGEEIQNIVDQITSDYNREQLWFANEDLIIQLQAKARGFLVRKKYKERKVYLHSQDKSIIKLQASWKGYKQRKIYSERLNMLQRNVASVIKIQSWVRMWLAKRAYKQRMQYFKDHEKEIVKIQAFLKANKAREDYRILTGSENPPLNVIRKFAYLMDQSDLDFQEELEVTRLREEVVTNIRSSQQLEKDLNLMDIKIGLLVKNRITLQDVVSHSKKLNKKSKNQVEEMVTGDKQGIKGLSKERRKKLEAYQHLFYLLQTNPTYLAKLIFQMPQNKSTKFMDTVIFTLYNYASNQREEYLLLKLFKTALEEEINSKVDQIQDIVTGNPTVIKMVVSFNRGARGQNTLRQLLAPVVKEIMDDKSLAINTSPVEVYKAWVNQLEMQTGEASKLPYDVTTEQALAHSEVVNRLESSIQSLRAVTDKVLASIFSSLNLMPYGMRYIAKVLKNSLHEKFPDATEDELLKIVGNLLYYRFMNPAIVAPDGFDIIDMTAGGQVHSDQRRNLGCVAKVLQHAASNKLFEGENAHLSSMNNYLSQTYEKFRNFFQAACCVPEPEEKFNIDEYSDMVTLSKPVIYISIEEIINTHSLLLEHQDAIAPDRNDVLNELLQSLGDVPDVETFLGEGAIDPNDPNKDNTISQLVKTEISLSLTRKYDLHEDEEQDIKGLMMKTKRLIVDVIRAQPGESLAKILEIPASELQEAEHLKVIEKRAILDSKTPEKMKHSRSILEEGQLPLEQKKRKIQRNLRTLEQAGLVSSENKYQEIINEIAKDIRNQRRYRQHRKAELVKLQQTLNALNSKKAFYEDQINYYNTYIKTCLDNLTRKNSRRSIKLNGKQEEKVNKLKNISLKYTAARLHEKGVILGIDELQPSQFKNVMFEITPGEEVGDFDIKAKFLGVEMEKVQLHFQDLLQMQYEGVSVMKMFDKAKVNVNLLIFLLNKKFYGK</sequence>
<dbReference type="GO" id="GO:0005938">
    <property type="term" value="C:cell cortex"/>
    <property type="evidence" value="ECO:0007669"/>
    <property type="project" value="TreeGrafter"/>
</dbReference>
<dbReference type="CDD" id="cd05131">
    <property type="entry name" value="RasGAP_IQGAP2"/>
    <property type="match status" value="1"/>
</dbReference>
<evidence type="ECO:0000256" key="3">
    <source>
        <dbReference type="ARBA" id="ARBA00022860"/>
    </source>
</evidence>
<organism evidence="7 8">
    <name type="scientific">Varanus komodoensis</name>
    <name type="common">Komodo dragon</name>
    <dbReference type="NCBI Taxonomy" id="61221"/>
    <lineage>
        <taxon>Eukaryota</taxon>
        <taxon>Metazoa</taxon>
        <taxon>Chordata</taxon>
        <taxon>Craniata</taxon>
        <taxon>Vertebrata</taxon>
        <taxon>Euteleostomi</taxon>
        <taxon>Lepidosauria</taxon>
        <taxon>Squamata</taxon>
        <taxon>Bifurcata</taxon>
        <taxon>Unidentata</taxon>
        <taxon>Episquamata</taxon>
        <taxon>Toxicofera</taxon>
        <taxon>Anguimorpha</taxon>
        <taxon>Paleoanguimorpha</taxon>
        <taxon>Varanoidea</taxon>
        <taxon>Varanidae</taxon>
        <taxon>Varanus</taxon>
    </lineage>
</organism>
<dbReference type="InterPro" id="IPR023152">
    <property type="entry name" value="RasGAP_CS"/>
</dbReference>
<dbReference type="OrthoDB" id="775356at2759"/>
<dbReference type="SMART" id="SM00323">
    <property type="entry name" value="RasGAP"/>
    <property type="match status" value="1"/>
</dbReference>
<dbReference type="InterPro" id="IPR008936">
    <property type="entry name" value="Rho_GTPase_activation_prot"/>
</dbReference>
<dbReference type="InterPro" id="IPR001715">
    <property type="entry name" value="CH_dom"/>
</dbReference>
<dbReference type="InterPro" id="IPR036872">
    <property type="entry name" value="CH_dom_sf"/>
</dbReference>
<dbReference type="GO" id="GO:1903479">
    <property type="term" value="P:mitotic actomyosin contractile ring assembly actin filament organization"/>
    <property type="evidence" value="ECO:0007669"/>
    <property type="project" value="TreeGrafter"/>
</dbReference>
<name>A0A8D2IPX0_VARKO</name>
<evidence type="ECO:0000259" key="6">
    <source>
        <dbReference type="PROSITE" id="PS50021"/>
    </source>
</evidence>
<dbReference type="KEGG" id="vko:123031227"/>
<evidence type="ECO:0000313" key="8">
    <source>
        <dbReference type="Proteomes" id="UP000694545"/>
    </source>
</evidence>
<dbReference type="InterPro" id="IPR001936">
    <property type="entry name" value="RasGAP_dom"/>
</dbReference>
<dbReference type="Gene3D" id="1.20.5.190">
    <property type="match status" value="2"/>
</dbReference>
<dbReference type="SUPFAM" id="SSF143885">
    <property type="entry name" value="RGC domain-like"/>
    <property type="match status" value="1"/>
</dbReference>
<dbReference type="Pfam" id="PF00307">
    <property type="entry name" value="CH"/>
    <property type="match status" value="1"/>
</dbReference>
<dbReference type="CDD" id="cd21275">
    <property type="entry name" value="CH_IQGAP2"/>
    <property type="match status" value="1"/>
</dbReference>
<dbReference type="GO" id="GO:0051015">
    <property type="term" value="F:actin filament binding"/>
    <property type="evidence" value="ECO:0007669"/>
    <property type="project" value="TreeGrafter"/>
</dbReference>
<dbReference type="PROSITE" id="PS00509">
    <property type="entry name" value="RAS_GTPASE_ACTIV_1"/>
    <property type="match status" value="1"/>
</dbReference>
<dbReference type="RefSeq" id="XP_044301851.1">
    <property type="nucleotide sequence ID" value="XM_044445916.1"/>
</dbReference>
<feature type="coiled-coil region" evidence="4">
    <location>
        <begin position="1411"/>
        <end position="1438"/>
    </location>
</feature>
<evidence type="ECO:0000256" key="1">
    <source>
        <dbReference type="ARBA" id="ARBA00022553"/>
    </source>
</evidence>
<protein>
    <submittedName>
        <fullName evidence="7">IQ motif containing GTPase activating protein 2</fullName>
    </submittedName>
</protein>
<reference evidence="7" key="1">
    <citation type="submission" date="2025-08" db="UniProtKB">
        <authorList>
            <consortium name="Ensembl"/>
        </authorList>
    </citation>
    <scope>IDENTIFICATION</scope>
</reference>